<keyword evidence="9" id="KW-0411">Iron-sulfur</keyword>
<evidence type="ECO:0000256" key="6">
    <source>
        <dbReference type="ARBA" id="ARBA00022723"/>
    </source>
</evidence>
<reference evidence="12 13" key="1">
    <citation type="submission" date="2019-02" db="EMBL/GenBank/DDBJ databases">
        <authorList>
            <person name="Li S.-H."/>
        </authorList>
    </citation>
    <scope>NUCLEOTIDE SEQUENCE [LARGE SCALE GENOMIC DNA]</scope>
    <source>
        <strain evidence="12 13">IMCC14385</strain>
    </source>
</reference>
<dbReference type="GO" id="GO:0051536">
    <property type="term" value="F:iron-sulfur cluster binding"/>
    <property type="evidence" value="ECO:0007669"/>
    <property type="project" value="UniProtKB-KW"/>
</dbReference>
<dbReference type="PANTHER" id="PTHR42917">
    <property type="entry name" value="2,4-DIENOYL-COA REDUCTASE"/>
    <property type="match status" value="1"/>
</dbReference>
<dbReference type="Pfam" id="PF07992">
    <property type="entry name" value="Pyr_redox_2"/>
    <property type="match status" value="1"/>
</dbReference>
<keyword evidence="13" id="KW-1185">Reference proteome</keyword>
<comment type="similarity">
    <text evidence="3">In the N-terminal section; belongs to the NADH:flavin oxidoreductase/NADH oxidase family.</text>
</comment>
<dbReference type="GO" id="GO:0010181">
    <property type="term" value="F:FMN binding"/>
    <property type="evidence" value="ECO:0007669"/>
    <property type="project" value="InterPro"/>
</dbReference>
<evidence type="ECO:0000256" key="4">
    <source>
        <dbReference type="ARBA" id="ARBA00022630"/>
    </source>
</evidence>
<dbReference type="KEGG" id="halc:EY643_08510"/>
<protein>
    <submittedName>
        <fullName evidence="12">Effector protein</fullName>
    </submittedName>
</protein>
<dbReference type="CDD" id="cd02803">
    <property type="entry name" value="OYE_like_FMN_family"/>
    <property type="match status" value="1"/>
</dbReference>
<feature type="domain" description="FAD/NAD(P)-binding" evidence="11">
    <location>
        <begin position="413"/>
        <end position="673"/>
    </location>
</feature>
<evidence type="ECO:0000256" key="8">
    <source>
        <dbReference type="ARBA" id="ARBA00023004"/>
    </source>
</evidence>
<dbReference type="RefSeq" id="WP_152661800.1">
    <property type="nucleotide sequence ID" value="NZ_CP036422.1"/>
</dbReference>
<dbReference type="InterPro" id="IPR051793">
    <property type="entry name" value="NADH:flavin_oxidoreductase"/>
</dbReference>
<dbReference type="SUPFAM" id="SSF51905">
    <property type="entry name" value="FAD/NAD(P)-binding domain"/>
    <property type="match status" value="1"/>
</dbReference>
<evidence type="ECO:0000256" key="2">
    <source>
        <dbReference type="ARBA" id="ARBA00001966"/>
    </source>
</evidence>
<dbReference type="PRINTS" id="PR00368">
    <property type="entry name" value="FADPNR"/>
</dbReference>
<evidence type="ECO:0000259" key="11">
    <source>
        <dbReference type="Pfam" id="PF07992"/>
    </source>
</evidence>
<gene>
    <name evidence="12" type="ORF">EY643_08510</name>
</gene>
<dbReference type="Gene3D" id="3.40.50.720">
    <property type="entry name" value="NAD(P)-binding Rossmann-like Domain"/>
    <property type="match status" value="1"/>
</dbReference>
<keyword evidence="6" id="KW-0479">Metal-binding</keyword>
<evidence type="ECO:0000256" key="9">
    <source>
        <dbReference type="ARBA" id="ARBA00023014"/>
    </source>
</evidence>
<evidence type="ECO:0000256" key="3">
    <source>
        <dbReference type="ARBA" id="ARBA00011048"/>
    </source>
</evidence>
<keyword evidence="5" id="KW-0288">FMN</keyword>
<dbReference type="EMBL" id="CP036422">
    <property type="protein sequence ID" value="QFU75693.1"/>
    <property type="molecule type" value="Genomic_DNA"/>
</dbReference>
<dbReference type="SUPFAM" id="SSF51395">
    <property type="entry name" value="FMN-linked oxidoreductases"/>
    <property type="match status" value="1"/>
</dbReference>
<keyword evidence="4" id="KW-0285">Flavoprotein</keyword>
<dbReference type="GO" id="GO:0016491">
    <property type="term" value="F:oxidoreductase activity"/>
    <property type="evidence" value="ECO:0007669"/>
    <property type="project" value="UniProtKB-KW"/>
</dbReference>
<comment type="cofactor">
    <cofactor evidence="1">
        <name>FMN</name>
        <dbReference type="ChEBI" id="CHEBI:58210"/>
    </cofactor>
</comment>
<proteinExistence type="inferred from homology"/>
<dbReference type="Pfam" id="PF00724">
    <property type="entry name" value="Oxidored_FMN"/>
    <property type="match status" value="1"/>
</dbReference>
<evidence type="ECO:0000256" key="1">
    <source>
        <dbReference type="ARBA" id="ARBA00001917"/>
    </source>
</evidence>
<name>A0A5P9NIN0_9GAMM</name>
<organism evidence="12 13">
    <name type="scientific">Halioglobus maricola</name>
    <dbReference type="NCBI Taxonomy" id="2601894"/>
    <lineage>
        <taxon>Bacteria</taxon>
        <taxon>Pseudomonadati</taxon>
        <taxon>Pseudomonadota</taxon>
        <taxon>Gammaproteobacteria</taxon>
        <taxon>Cellvibrionales</taxon>
        <taxon>Halieaceae</taxon>
        <taxon>Halioglobus</taxon>
    </lineage>
</organism>
<dbReference type="PRINTS" id="PR00411">
    <property type="entry name" value="PNDRDTASEI"/>
</dbReference>
<sequence>MSAKYHHLLQPGHIGTMQLRNRTVLAAMGSNFADASGHCNERLIAYYEARAAGGTGLLVLETSAACFPRGSTMPNTVAFSDDEFIPGLSELSERVHDHGAKIVAQLNHGGKLAQEDTAAGRAIPLPSTIKPSASEMFQVLTREEIGHFIKAAGPDGKGPQYFEMTELDIAEIVDEFAAAAERAKRCDFDGIELHAGHGYLLASFLSPYTNKRRDRYGGSRENRARFLTEVITATRTACGPDFPILVRLDAMEYRTEGGITIDDAVVTAKLCEVAGADAIDVSAYGNIAQAIAFTEAPLVHEPGGFVDFARKIKSAVSIPVIGVGRIEPEKADQHISDGDFDFLAMGRKLLADPELPNKLAAGTPESIRPCIYCYICVSQIFINQPMMCAVNHSTGREHEGDIIATSDRPVNALVIGGGPGGMEVARILAERGHSVTLWEKERDLGGTARVAALAYEPNGRLIDYLAGEMKRLPIQLELGKEASARAIAAHGADHVILATGALRKAPAIPGKDQRHVFDGDELRGVLFGNNPEAAKKLSLFARFALTMARWSQALRSIQLLRFASRIWMPIADDVVIIGGGLVGLELAEFLVERGRNITVVEPGPSLGAELAIVRRARVLHQLRDHGVEIVNKADITEITADSVVFQHKNVQRTLPAKQVIIAMGAEGDNRLAAELTAIDAQLHQLGDCREIGYIDGAILDARRVAQKI</sequence>
<dbReference type="Gene3D" id="3.50.50.60">
    <property type="entry name" value="FAD/NAD(P)-binding domain"/>
    <property type="match status" value="1"/>
</dbReference>
<dbReference type="OrthoDB" id="8523426at2"/>
<dbReference type="PANTHER" id="PTHR42917:SF2">
    <property type="entry name" value="2,4-DIENOYL-COA REDUCTASE [(2E)-ENOYL-COA-PRODUCING]"/>
    <property type="match status" value="1"/>
</dbReference>
<dbReference type="InterPro" id="IPR036188">
    <property type="entry name" value="FAD/NAD-bd_sf"/>
</dbReference>
<evidence type="ECO:0000313" key="13">
    <source>
        <dbReference type="Proteomes" id="UP000326287"/>
    </source>
</evidence>
<dbReference type="AlphaFoldDB" id="A0A5P9NIN0"/>
<dbReference type="InterPro" id="IPR013785">
    <property type="entry name" value="Aldolase_TIM"/>
</dbReference>
<accession>A0A5P9NIN0</accession>
<dbReference type="InterPro" id="IPR023753">
    <property type="entry name" value="FAD/NAD-binding_dom"/>
</dbReference>
<evidence type="ECO:0000256" key="7">
    <source>
        <dbReference type="ARBA" id="ARBA00023002"/>
    </source>
</evidence>
<evidence type="ECO:0000256" key="5">
    <source>
        <dbReference type="ARBA" id="ARBA00022643"/>
    </source>
</evidence>
<evidence type="ECO:0000259" key="10">
    <source>
        <dbReference type="Pfam" id="PF00724"/>
    </source>
</evidence>
<feature type="domain" description="NADH:flavin oxidoreductase/NADH oxidase N-terminal" evidence="10">
    <location>
        <begin position="8"/>
        <end position="364"/>
    </location>
</feature>
<comment type="cofactor">
    <cofactor evidence="2">
        <name>[4Fe-4S] cluster</name>
        <dbReference type="ChEBI" id="CHEBI:49883"/>
    </cofactor>
</comment>
<dbReference type="InterPro" id="IPR001155">
    <property type="entry name" value="OxRdtase_FMN_N"/>
</dbReference>
<keyword evidence="8" id="KW-0408">Iron</keyword>
<evidence type="ECO:0000313" key="12">
    <source>
        <dbReference type="EMBL" id="QFU75693.1"/>
    </source>
</evidence>
<keyword evidence="7" id="KW-0560">Oxidoreductase</keyword>
<dbReference type="Gene3D" id="3.20.20.70">
    <property type="entry name" value="Aldolase class I"/>
    <property type="match status" value="1"/>
</dbReference>
<dbReference type="Proteomes" id="UP000326287">
    <property type="component" value="Chromosome"/>
</dbReference>
<dbReference type="GO" id="GO:0046872">
    <property type="term" value="F:metal ion binding"/>
    <property type="evidence" value="ECO:0007669"/>
    <property type="project" value="UniProtKB-KW"/>
</dbReference>